<gene>
    <name evidence="1" type="ORF">AKJ36_03095</name>
</gene>
<name>A0A133UJD0_9EURY</name>
<proteinExistence type="predicted"/>
<evidence type="ECO:0000313" key="1">
    <source>
        <dbReference type="EMBL" id="KXA94312.1"/>
    </source>
</evidence>
<dbReference type="Proteomes" id="UP000070155">
    <property type="component" value="Unassembled WGS sequence"/>
</dbReference>
<protein>
    <submittedName>
        <fullName evidence="1">Uncharacterized protein</fullName>
    </submittedName>
</protein>
<dbReference type="AlphaFoldDB" id="A0A133UJD0"/>
<dbReference type="EMBL" id="LHXQ01000056">
    <property type="protein sequence ID" value="KXA94312.1"/>
    <property type="molecule type" value="Genomic_DNA"/>
</dbReference>
<sequence length="112" mass="12545">MEKRHHRVLHCELLDYCTYVEDDTKYLRIGRSKEGVVGRRLVGLALALSDKGVPVLGEAYPGNRTDVELFPGLFRRVVLSVSGLLFINPTVKFTDPGDTPRFSNSLALVRES</sequence>
<evidence type="ECO:0000313" key="2">
    <source>
        <dbReference type="Proteomes" id="UP000070155"/>
    </source>
</evidence>
<keyword evidence="2" id="KW-1185">Reference proteome</keyword>
<accession>A0A133UJD0</accession>
<comment type="caution">
    <text evidence="1">The sequence shown here is derived from an EMBL/GenBank/DDBJ whole genome shotgun (WGS) entry which is preliminary data.</text>
</comment>
<organism evidence="1 2">
    <name type="scientific">candidate division MSBL1 archaeon SCGC-AAA259I07</name>
    <dbReference type="NCBI Taxonomy" id="1698266"/>
    <lineage>
        <taxon>Archaea</taxon>
        <taxon>Methanobacteriati</taxon>
        <taxon>Methanobacteriota</taxon>
        <taxon>candidate division MSBL1</taxon>
    </lineage>
</organism>
<reference evidence="1 2" key="1">
    <citation type="journal article" date="2016" name="Sci. Rep.">
        <title>Metabolic traits of an uncultured archaeal lineage -MSBL1- from brine pools of the Red Sea.</title>
        <authorList>
            <person name="Mwirichia R."/>
            <person name="Alam I."/>
            <person name="Rashid M."/>
            <person name="Vinu M."/>
            <person name="Ba-Alawi W."/>
            <person name="Anthony Kamau A."/>
            <person name="Kamanda Ngugi D."/>
            <person name="Goker M."/>
            <person name="Klenk H.P."/>
            <person name="Bajic V."/>
            <person name="Stingl U."/>
        </authorList>
    </citation>
    <scope>NUCLEOTIDE SEQUENCE [LARGE SCALE GENOMIC DNA]</scope>
    <source>
        <strain evidence="1">SCGC-AAA259I07</strain>
    </source>
</reference>